<feature type="transmembrane region" description="Helical" evidence="2">
    <location>
        <begin position="12"/>
        <end position="32"/>
    </location>
</feature>
<proteinExistence type="inferred from homology"/>
<evidence type="ECO:0000256" key="2">
    <source>
        <dbReference type="SAM" id="Phobius"/>
    </source>
</evidence>
<keyword evidence="4" id="KW-0808">Transferase</keyword>
<name>A0ABS9P3G2_9GAMM</name>
<protein>
    <submittedName>
        <fullName evidence="4">Sugar transferase</fullName>
    </submittedName>
</protein>
<dbReference type="PANTHER" id="PTHR30576">
    <property type="entry name" value="COLANIC BIOSYNTHESIS UDP-GLUCOSE LIPID CARRIER TRANSFERASE"/>
    <property type="match status" value="1"/>
</dbReference>
<keyword evidence="2" id="KW-0472">Membrane</keyword>
<comment type="caution">
    <text evidence="4">The sequence shown here is derived from an EMBL/GenBank/DDBJ whole genome shotgun (WGS) entry which is preliminary data.</text>
</comment>
<dbReference type="InterPro" id="IPR003362">
    <property type="entry name" value="Bact_transf"/>
</dbReference>
<keyword evidence="2" id="KW-0812">Transmembrane</keyword>
<dbReference type="Pfam" id="PF02397">
    <property type="entry name" value="Bac_transf"/>
    <property type="match status" value="1"/>
</dbReference>
<evidence type="ECO:0000256" key="1">
    <source>
        <dbReference type="ARBA" id="ARBA00006464"/>
    </source>
</evidence>
<accession>A0ABS9P3G2</accession>
<keyword evidence="5" id="KW-1185">Reference proteome</keyword>
<dbReference type="Proteomes" id="UP000814385">
    <property type="component" value="Unassembled WGS sequence"/>
</dbReference>
<gene>
    <name evidence="4" type="ORF">HOP52_00870</name>
</gene>
<comment type="similarity">
    <text evidence="1">Belongs to the bacterial sugar transferase family.</text>
</comment>
<feature type="domain" description="Bacterial sugar transferase" evidence="3">
    <location>
        <begin position="6"/>
        <end position="187"/>
    </location>
</feature>
<dbReference type="PANTHER" id="PTHR30576:SF0">
    <property type="entry name" value="UNDECAPRENYL-PHOSPHATE N-ACETYLGALACTOSAMINYL 1-PHOSPHATE TRANSFERASE-RELATED"/>
    <property type="match status" value="1"/>
</dbReference>
<evidence type="ECO:0000313" key="5">
    <source>
        <dbReference type="Proteomes" id="UP000814385"/>
    </source>
</evidence>
<evidence type="ECO:0000313" key="4">
    <source>
        <dbReference type="EMBL" id="MCG6656330.1"/>
    </source>
</evidence>
<sequence>MENLAKRLFDIVSSAAALIILGPLLLAIALWIKVDSRGPVFFMQQRAGLGGRPFRIVKFRTMIHRASDEIDQHSEQVLSTGCDLRITRTGQFIRATSLDELPQLINILKGDMSVVGPRPVLMEQKEVVPPGYMKRFSVRPGLTGLAQVRGRRSLGWLQQLAYDAEYVENHHFLYDLGIILQTIKVVLLGSGIYGGEGLNWRAYRDSLGGRPPLDEDVTAALACHEPEPEKVEEGHS</sequence>
<dbReference type="GO" id="GO:0016740">
    <property type="term" value="F:transferase activity"/>
    <property type="evidence" value="ECO:0007669"/>
    <property type="project" value="UniProtKB-KW"/>
</dbReference>
<reference evidence="4 5" key="1">
    <citation type="submission" date="2020-05" db="EMBL/GenBank/DDBJ databases">
        <title>Comparative genomic analysis of denitrifying bacteria from Halomonas genus.</title>
        <authorList>
            <person name="Wang L."/>
            <person name="Shao Z."/>
        </authorList>
    </citation>
    <scope>NUCLEOTIDE SEQUENCE [LARGE SCALE GENOMIC DNA]</scope>
    <source>
        <strain evidence="4 5">A4</strain>
    </source>
</reference>
<dbReference type="RefSeq" id="WP_238975003.1">
    <property type="nucleotide sequence ID" value="NZ_JABFUC010000001.1"/>
</dbReference>
<evidence type="ECO:0000259" key="3">
    <source>
        <dbReference type="Pfam" id="PF02397"/>
    </source>
</evidence>
<dbReference type="EMBL" id="JABFUC010000001">
    <property type="protein sequence ID" value="MCG6656330.1"/>
    <property type="molecule type" value="Genomic_DNA"/>
</dbReference>
<keyword evidence="2" id="KW-1133">Transmembrane helix</keyword>
<organism evidence="4 5">
    <name type="scientific">Billgrantia campisalis</name>
    <dbReference type="NCBI Taxonomy" id="74661"/>
    <lineage>
        <taxon>Bacteria</taxon>
        <taxon>Pseudomonadati</taxon>
        <taxon>Pseudomonadota</taxon>
        <taxon>Gammaproteobacteria</taxon>
        <taxon>Oceanospirillales</taxon>
        <taxon>Halomonadaceae</taxon>
        <taxon>Billgrantia</taxon>
    </lineage>
</organism>